<dbReference type="PANTHER" id="PTHR43639:SF1">
    <property type="entry name" value="SHORT-CHAIN DEHYDROGENASE_REDUCTASE FAMILY PROTEIN"/>
    <property type="match status" value="1"/>
</dbReference>
<dbReference type="CDD" id="cd05233">
    <property type="entry name" value="SDR_c"/>
    <property type="match status" value="1"/>
</dbReference>
<gene>
    <name evidence="3" type="ORF">HNP55_004789</name>
</gene>
<dbReference type="PRINTS" id="PR00081">
    <property type="entry name" value="GDHRDH"/>
</dbReference>
<evidence type="ECO:0000313" key="3">
    <source>
        <dbReference type="EMBL" id="MBB4846234.1"/>
    </source>
</evidence>
<dbReference type="RefSeq" id="WP_184304853.1">
    <property type="nucleotide sequence ID" value="NZ_JACHLP010000018.1"/>
</dbReference>
<evidence type="ECO:0000256" key="2">
    <source>
        <dbReference type="ARBA" id="ARBA00023002"/>
    </source>
</evidence>
<reference evidence="3 4" key="1">
    <citation type="submission" date="2020-08" db="EMBL/GenBank/DDBJ databases">
        <title>Functional genomics of gut bacteria from endangered species of beetles.</title>
        <authorList>
            <person name="Carlos-Shanley C."/>
        </authorList>
    </citation>
    <scope>NUCLEOTIDE SEQUENCE [LARGE SCALE GENOMIC DNA]</scope>
    <source>
        <strain evidence="3 4">S00239</strain>
    </source>
</reference>
<keyword evidence="2" id="KW-0560">Oxidoreductase</keyword>
<comment type="caution">
    <text evidence="3">The sequence shown here is derived from an EMBL/GenBank/DDBJ whole genome shotgun (WGS) entry which is preliminary data.</text>
</comment>
<dbReference type="Proteomes" id="UP000562027">
    <property type="component" value="Unassembled WGS sequence"/>
</dbReference>
<dbReference type="PANTHER" id="PTHR43639">
    <property type="entry name" value="OXIDOREDUCTASE, SHORT-CHAIN DEHYDROGENASE/REDUCTASE FAMILY (AFU_ORTHOLOGUE AFUA_5G02870)"/>
    <property type="match status" value="1"/>
</dbReference>
<evidence type="ECO:0000313" key="4">
    <source>
        <dbReference type="Proteomes" id="UP000562027"/>
    </source>
</evidence>
<dbReference type="EMBL" id="JACHLP010000018">
    <property type="protein sequence ID" value="MBB4846234.1"/>
    <property type="molecule type" value="Genomic_DNA"/>
</dbReference>
<keyword evidence="4" id="KW-1185">Reference proteome</keyword>
<comment type="similarity">
    <text evidence="1">Belongs to the short-chain dehydrogenases/reductases (SDR) family.</text>
</comment>
<dbReference type="Pfam" id="PF13561">
    <property type="entry name" value="adh_short_C2"/>
    <property type="match status" value="1"/>
</dbReference>
<dbReference type="GO" id="GO:0016491">
    <property type="term" value="F:oxidoreductase activity"/>
    <property type="evidence" value="ECO:0007669"/>
    <property type="project" value="UniProtKB-KW"/>
</dbReference>
<organism evidence="3 4">
    <name type="scientific">Roseateles oligotrophus</name>
    <dbReference type="NCBI Taxonomy" id="1769250"/>
    <lineage>
        <taxon>Bacteria</taxon>
        <taxon>Pseudomonadati</taxon>
        <taxon>Pseudomonadota</taxon>
        <taxon>Betaproteobacteria</taxon>
        <taxon>Burkholderiales</taxon>
        <taxon>Sphaerotilaceae</taxon>
        <taxon>Roseateles</taxon>
    </lineage>
</organism>
<protein>
    <submittedName>
        <fullName evidence="3">NAD(P)-dependent dehydrogenase (Short-subunit alcohol dehydrogenase family)</fullName>
    </submittedName>
</protein>
<dbReference type="SUPFAM" id="SSF51735">
    <property type="entry name" value="NAD(P)-binding Rossmann-fold domains"/>
    <property type="match status" value="1"/>
</dbReference>
<evidence type="ECO:0000256" key="1">
    <source>
        <dbReference type="ARBA" id="ARBA00006484"/>
    </source>
</evidence>
<dbReference type="Gene3D" id="3.40.50.720">
    <property type="entry name" value="NAD(P)-binding Rossmann-like Domain"/>
    <property type="match status" value="1"/>
</dbReference>
<dbReference type="PRINTS" id="PR00080">
    <property type="entry name" value="SDRFAMILY"/>
</dbReference>
<accession>A0A840LC87</accession>
<dbReference type="FunFam" id="3.40.50.720:FF:000084">
    <property type="entry name" value="Short-chain dehydrogenase reductase"/>
    <property type="match status" value="1"/>
</dbReference>
<dbReference type="InterPro" id="IPR002347">
    <property type="entry name" value="SDR_fam"/>
</dbReference>
<sequence length="258" mass="27387">MENQELDNWTVVTGGTDGIGFAIAERFARGGSNVIVIGKEKDLCERAAARLSKHGTKAVAACIDFSQAGAIEAAVQSVRSATKRVCTLVNNVGMIRFTPLAEATEAEFDAFVNVNIRPAYFLSQALLPELRASRGNVINMTSYFASKMLPGRPSTLYSMTKGAIKSLSTAMAYELGPQGVRVNAIAPGTVDSPGRSAEIEKMPVVAQERLAEYNRQSYPIGRIGEPEDVANLAFFLSSAEAAWITGSTMAVDGGLTAG</sequence>
<proteinExistence type="inferred from homology"/>
<dbReference type="InterPro" id="IPR036291">
    <property type="entry name" value="NAD(P)-bd_dom_sf"/>
</dbReference>
<dbReference type="AlphaFoldDB" id="A0A840LC87"/>
<name>A0A840LC87_9BURK</name>